<dbReference type="GO" id="GO:0004177">
    <property type="term" value="F:aminopeptidase activity"/>
    <property type="evidence" value="ECO:0007669"/>
    <property type="project" value="UniProtKB-KW"/>
</dbReference>
<evidence type="ECO:0000313" key="2">
    <source>
        <dbReference type="EMBL" id="WAH37107.1"/>
    </source>
</evidence>
<dbReference type="Pfam" id="PF26233">
    <property type="entry name" value="NicX"/>
    <property type="match status" value="1"/>
</dbReference>
<keyword evidence="1" id="KW-0479">Metal-binding</keyword>
<dbReference type="PANTHER" id="PTHR34448">
    <property type="entry name" value="AMINOPEPTIDASE"/>
    <property type="match status" value="1"/>
</dbReference>
<evidence type="ECO:0000313" key="3">
    <source>
        <dbReference type="Proteomes" id="UP001164803"/>
    </source>
</evidence>
<dbReference type="RefSeq" id="WP_268044546.1">
    <property type="nucleotide sequence ID" value="NZ_CP104064.1"/>
</dbReference>
<reference evidence="2" key="1">
    <citation type="submission" date="2022-08" db="EMBL/GenBank/DDBJ databases">
        <title>Alicyclobacillus dauci DSM2870, complete genome.</title>
        <authorList>
            <person name="Wang Q."/>
            <person name="Cai R."/>
            <person name="Wang Z."/>
        </authorList>
    </citation>
    <scope>NUCLEOTIDE SEQUENCE</scope>
    <source>
        <strain evidence="2">DSM 28700</strain>
    </source>
</reference>
<keyword evidence="3" id="KW-1185">Reference proteome</keyword>
<protein>
    <submittedName>
        <fullName evidence="2">Aminopeptidase</fullName>
        <ecNumber evidence="2">3.4.11.-</ecNumber>
    </submittedName>
</protein>
<accession>A0ABY6Z2H9</accession>
<dbReference type="EC" id="3.4.11.-" evidence="2"/>
<keyword evidence="2" id="KW-0031">Aminopeptidase</keyword>
<keyword evidence="2" id="KW-0645">Protease</keyword>
<dbReference type="InterPro" id="IPR058739">
    <property type="entry name" value="NicX"/>
</dbReference>
<sequence length="322" mass="33840">MAHETSEKLIQTAGRILVQCLDVKPSETLLVVSDGTRPEICAALVRAGQDLAAESILIEMSPRQRSGEEPPNLVTSAMSQANVVVCPTLHSLTHTMAKKAAAAAGARIATMPGITLDMFENGPITADYTQVQRLTNIITEILTKGNHVRVEKDGSVFECSIRGRTGIPSTGIYREPGQSGNLPSGEAYIAPVEGSGQGELVIDGSMVGLGLLSDPLKLTVKDGLLVSAEGDRADEWLQQLGSSKEARNVAELGVGTNPKARLTGVILEDEKAYGTIHVAFGSNATFGGTVQAGVHMDGVIKKPTVYVDGQLIMKEGEPVVSG</sequence>
<dbReference type="Proteomes" id="UP001164803">
    <property type="component" value="Chromosome"/>
</dbReference>
<name>A0ABY6Z2H9_9BACL</name>
<keyword evidence="2" id="KW-0378">Hydrolase</keyword>
<evidence type="ECO:0000256" key="1">
    <source>
        <dbReference type="ARBA" id="ARBA00022723"/>
    </source>
</evidence>
<dbReference type="EMBL" id="CP104064">
    <property type="protein sequence ID" value="WAH37107.1"/>
    <property type="molecule type" value="Genomic_DNA"/>
</dbReference>
<organism evidence="2 3">
    <name type="scientific">Alicyclobacillus dauci</name>
    <dbReference type="NCBI Taxonomy" id="1475485"/>
    <lineage>
        <taxon>Bacteria</taxon>
        <taxon>Bacillati</taxon>
        <taxon>Bacillota</taxon>
        <taxon>Bacilli</taxon>
        <taxon>Bacillales</taxon>
        <taxon>Alicyclobacillaceae</taxon>
        <taxon>Alicyclobacillus</taxon>
    </lineage>
</organism>
<dbReference type="PANTHER" id="PTHR34448:SF1">
    <property type="entry name" value="BLL6088 PROTEIN"/>
    <property type="match status" value="1"/>
</dbReference>
<dbReference type="SUPFAM" id="SSF144052">
    <property type="entry name" value="Thermophilic metalloprotease-like"/>
    <property type="match status" value="1"/>
</dbReference>
<gene>
    <name evidence="2" type="ORF">NZD86_00565</name>
</gene>
<dbReference type="InterPro" id="IPR052170">
    <property type="entry name" value="M29_Exopeptidase"/>
</dbReference>
<proteinExistence type="predicted"/>